<evidence type="ECO:0000313" key="2">
    <source>
        <dbReference type="Proteomes" id="UP000228754"/>
    </source>
</evidence>
<organism evidence="1 2">
    <name type="scientific">Bacillus pumilus</name>
    <name type="common">Bacillus mesentericus</name>
    <dbReference type="NCBI Taxonomy" id="1408"/>
    <lineage>
        <taxon>Bacteria</taxon>
        <taxon>Bacillati</taxon>
        <taxon>Bacillota</taxon>
        <taxon>Bacilli</taxon>
        <taxon>Bacillales</taxon>
        <taxon>Bacillaceae</taxon>
        <taxon>Bacillus</taxon>
    </lineage>
</organism>
<proteinExistence type="predicted"/>
<reference evidence="1 2" key="1">
    <citation type="submission" date="2017-06" db="EMBL/GenBank/DDBJ databases">
        <title>Draft Genome Sequence of Bacillus sp Strain 36R Isolated from saline sediment at Atanasia, Sonora, Mexico.</title>
        <authorList>
            <person name="Sanchez Diaz R."/>
            <person name="Quiroz Macias M.E."/>
            <person name="Ibarra Gamez J.C."/>
            <person name="Enciso Ibarra J."/>
            <person name="Gomez Gil B."/>
            <person name="Galaviz Silva L."/>
        </authorList>
    </citation>
    <scope>NUCLEOTIDE SEQUENCE [LARGE SCALE GENOMIC DNA]</scope>
    <source>
        <strain evidence="1 2">36R_ATNSAL</strain>
    </source>
</reference>
<dbReference type="Proteomes" id="UP000228754">
    <property type="component" value="Unassembled WGS sequence"/>
</dbReference>
<dbReference type="EMBL" id="NKHG01000119">
    <property type="protein sequence ID" value="PCK18318.1"/>
    <property type="molecule type" value="Genomic_DNA"/>
</dbReference>
<name>A0A2A5ILV3_BACPU</name>
<gene>
    <name evidence="1" type="ORF">CEY02_19145</name>
</gene>
<sequence length="77" mass="8941">MDYICEICKEGVEKYPLCLRLTEENAKSIEDRIEFNCCSKCADELSEKIREKCEGMNVKRTLKVLGIDNIKSYKNSQ</sequence>
<evidence type="ECO:0008006" key="3">
    <source>
        <dbReference type="Google" id="ProtNLM"/>
    </source>
</evidence>
<dbReference type="AlphaFoldDB" id="A0A2A5ILV3"/>
<accession>A0A2A5ILV3</accession>
<comment type="caution">
    <text evidence="1">The sequence shown here is derived from an EMBL/GenBank/DDBJ whole genome shotgun (WGS) entry which is preliminary data.</text>
</comment>
<evidence type="ECO:0000313" key="1">
    <source>
        <dbReference type="EMBL" id="PCK18318.1"/>
    </source>
</evidence>
<protein>
    <recommendedName>
        <fullName evidence="3">DUF2197 domain-containing protein</fullName>
    </recommendedName>
</protein>